<evidence type="ECO:0000313" key="1">
    <source>
        <dbReference type="EMBL" id="GJE94853.1"/>
    </source>
</evidence>
<protein>
    <recommendedName>
        <fullName evidence="3">F-box domain-containing protein</fullName>
    </recommendedName>
</protein>
<organism evidence="1 2">
    <name type="scientific">Phanerochaete sordida</name>
    <dbReference type="NCBI Taxonomy" id="48140"/>
    <lineage>
        <taxon>Eukaryota</taxon>
        <taxon>Fungi</taxon>
        <taxon>Dikarya</taxon>
        <taxon>Basidiomycota</taxon>
        <taxon>Agaricomycotina</taxon>
        <taxon>Agaricomycetes</taxon>
        <taxon>Polyporales</taxon>
        <taxon>Phanerochaetaceae</taxon>
        <taxon>Phanerochaete</taxon>
    </lineage>
</organism>
<dbReference type="EMBL" id="BPQB01000043">
    <property type="protein sequence ID" value="GJE94853.1"/>
    <property type="molecule type" value="Genomic_DNA"/>
</dbReference>
<dbReference type="OrthoDB" id="2748701at2759"/>
<accession>A0A9P3GH63</accession>
<dbReference type="AlphaFoldDB" id="A0A9P3GH63"/>
<sequence length="311" mass="33604">MDSLPVETCTHIFLLACTDGGATGCALSQTCRYFRAAVLPVQLHSVALIGGDKCRTLLDVLENRLPEHRRVEHLFISQQDGNPVSFDAVVQERLLTLVAPTLRTFTSTLPQKILLLDRSSVLAHAMPMLEELTMHGYLVTDMQCAPGVRLHALPALRRLHLLSAANAALVLVPHAPRLAALRISGAWSFADALAAALLRCVQGDSAASPAPDAPRAALRLPPTLARVVLAPDWTVARAYYGSHRETAGMYRRLQAADRRGVLTLLEPPRAPGDARGEWEERIGGGDGCWGGARAQGVAQHAGRARRRPVEV</sequence>
<keyword evidence="2" id="KW-1185">Reference proteome</keyword>
<comment type="caution">
    <text evidence="1">The sequence shown here is derived from an EMBL/GenBank/DDBJ whole genome shotgun (WGS) entry which is preliminary data.</text>
</comment>
<dbReference type="Proteomes" id="UP000703269">
    <property type="component" value="Unassembled WGS sequence"/>
</dbReference>
<evidence type="ECO:0008006" key="3">
    <source>
        <dbReference type="Google" id="ProtNLM"/>
    </source>
</evidence>
<gene>
    <name evidence="1" type="ORF">PsYK624_110290</name>
</gene>
<evidence type="ECO:0000313" key="2">
    <source>
        <dbReference type="Proteomes" id="UP000703269"/>
    </source>
</evidence>
<proteinExistence type="predicted"/>
<reference evidence="1 2" key="1">
    <citation type="submission" date="2021-08" db="EMBL/GenBank/DDBJ databases">
        <title>Draft Genome Sequence of Phanerochaete sordida strain YK-624.</title>
        <authorList>
            <person name="Mori T."/>
            <person name="Dohra H."/>
            <person name="Suzuki T."/>
            <person name="Kawagishi H."/>
            <person name="Hirai H."/>
        </authorList>
    </citation>
    <scope>NUCLEOTIDE SEQUENCE [LARGE SCALE GENOMIC DNA]</scope>
    <source>
        <strain evidence="1 2">YK-624</strain>
    </source>
</reference>
<name>A0A9P3GH63_9APHY</name>